<sequence>MKQFKKSQEYHDNPGCTSVDRNKTTFSNLPKLILIGLLSIVLMLVMTACSNDAGADKKEPIIFADGGWDSLKFHNEIAGIIISEGYGYETETISGSTAALMKGIEQEEIDIHMELWSENLGDIYFDGVENGDYIQLSVNFDDNFQGLYVPTYVIEGDSARGIDPIAPDLKYITDLPDYWEVFKDPEDEGKGRIIGSISGWTVDEILYEGIQEYGLDDHYNYFRPGSESSINISLASAYEKGEPWIGYNYEPNWVMGKYDMTPILEEVEDGPLSSIGAQDIDIISNKSLPERAPDVVDFLKKYKTSSLIANNALVYIQDEKASAHDAAIKFLHENEDIWTTWVPKEIAQKVKEAIK</sequence>
<name>A0ABU5CS26_9BACI</name>
<dbReference type="Gene3D" id="3.40.190.10">
    <property type="entry name" value="Periplasmic binding protein-like II"/>
    <property type="match status" value="1"/>
</dbReference>
<comment type="caution">
    <text evidence="3">The sequence shown here is derived from an EMBL/GenBank/DDBJ whole genome shotgun (WGS) entry which is preliminary data.</text>
</comment>
<evidence type="ECO:0000259" key="2">
    <source>
        <dbReference type="Pfam" id="PF04069"/>
    </source>
</evidence>
<dbReference type="CDD" id="cd13641">
    <property type="entry name" value="PBP2_HisX_like"/>
    <property type="match status" value="1"/>
</dbReference>
<accession>A0ABU5CS26</accession>
<gene>
    <name evidence="3" type="ORF">RWD45_12150</name>
</gene>
<protein>
    <submittedName>
        <fullName evidence="3">ABC transporter substrate-binding protein</fullName>
    </submittedName>
</protein>
<reference evidence="3 4" key="1">
    <citation type="submission" date="2023-10" db="EMBL/GenBank/DDBJ databases">
        <title>Virgibacillus soli CC-YMP-6 genome.</title>
        <authorList>
            <person name="Miliotis G."/>
            <person name="Sengupta P."/>
            <person name="Hameed A."/>
            <person name="Chuvochina M."/>
            <person name="Mcdonagh F."/>
            <person name="Simpson A.C."/>
            <person name="Singh N.K."/>
            <person name="Rekha P.D."/>
            <person name="Raman K."/>
            <person name="Hugenholtz P."/>
            <person name="Venkateswaran K."/>
        </authorList>
    </citation>
    <scope>NUCLEOTIDE SEQUENCE [LARGE SCALE GENOMIC DNA]</scope>
    <source>
        <strain evidence="3 4">CC-YMP-6</strain>
    </source>
</reference>
<dbReference type="EMBL" id="JAWDIQ010000002">
    <property type="protein sequence ID" value="MDY0409174.1"/>
    <property type="molecule type" value="Genomic_DNA"/>
</dbReference>
<dbReference type="Proteomes" id="UP001275315">
    <property type="component" value="Unassembled WGS sequence"/>
</dbReference>
<evidence type="ECO:0000313" key="3">
    <source>
        <dbReference type="EMBL" id="MDY0409174.1"/>
    </source>
</evidence>
<dbReference type="Gene3D" id="3.40.190.100">
    <property type="entry name" value="Glycine betaine-binding periplasmic protein, domain 2"/>
    <property type="match status" value="1"/>
</dbReference>
<dbReference type="RefSeq" id="WP_320379984.1">
    <property type="nucleotide sequence ID" value="NZ_JAWDIQ010000002.1"/>
</dbReference>
<keyword evidence="1" id="KW-0812">Transmembrane</keyword>
<feature type="domain" description="ABC-type glycine betaine transport system substrate-binding" evidence="2">
    <location>
        <begin position="60"/>
        <end position="332"/>
    </location>
</feature>
<dbReference type="SUPFAM" id="SSF53850">
    <property type="entry name" value="Periplasmic binding protein-like II"/>
    <property type="match status" value="1"/>
</dbReference>
<dbReference type="InterPro" id="IPR007210">
    <property type="entry name" value="ABC_Gly_betaine_transp_sub-bd"/>
</dbReference>
<keyword evidence="1" id="KW-1133">Transmembrane helix</keyword>
<evidence type="ECO:0000256" key="1">
    <source>
        <dbReference type="SAM" id="Phobius"/>
    </source>
</evidence>
<evidence type="ECO:0000313" key="4">
    <source>
        <dbReference type="Proteomes" id="UP001275315"/>
    </source>
</evidence>
<dbReference type="Pfam" id="PF04069">
    <property type="entry name" value="OpuAC"/>
    <property type="match status" value="1"/>
</dbReference>
<organism evidence="3 4">
    <name type="scientific">Paracerasibacillus soli</name>
    <dbReference type="NCBI Taxonomy" id="480284"/>
    <lineage>
        <taxon>Bacteria</taxon>
        <taxon>Bacillati</taxon>
        <taxon>Bacillota</taxon>
        <taxon>Bacilli</taxon>
        <taxon>Bacillales</taxon>
        <taxon>Bacillaceae</taxon>
        <taxon>Paracerasibacillus</taxon>
    </lineage>
</organism>
<feature type="transmembrane region" description="Helical" evidence="1">
    <location>
        <begin position="29"/>
        <end position="48"/>
    </location>
</feature>
<keyword evidence="4" id="KW-1185">Reference proteome</keyword>
<keyword evidence="1" id="KW-0472">Membrane</keyword>
<proteinExistence type="predicted"/>